<dbReference type="Proteomes" id="UP000650833">
    <property type="component" value="Unassembled WGS sequence"/>
</dbReference>
<organism evidence="1 2">
    <name type="scientific">Mucor plumbeus</name>
    <dbReference type="NCBI Taxonomy" id="97098"/>
    <lineage>
        <taxon>Eukaryota</taxon>
        <taxon>Fungi</taxon>
        <taxon>Fungi incertae sedis</taxon>
        <taxon>Mucoromycota</taxon>
        <taxon>Mucoromycotina</taxon>
        <taxon>Mucoromycetes</taxon>
        <taxon>Mucorales</taxon>
        <taxon>Mucorineae</taxon>
        <taxon>Mucoraceae</taxon>
        <taxon>Mucor</taxon>
    </lineage>
</organism>
<proteinExistence type="predicted"/>
<comment type="caution">
    <text evidence="1">The sequence shown here is derived from an EMBL/GenBank/DDBJ whole genome shotgun (WGS) entry which is preliminary data.</text>
</comment>
<gene>
    <name evidence="1" type="ORF">INT46_010580</name>
</gene>
<dbReference type="EMBL" id="JAEPRC010000632">
    <property type="protein sequence ID" value="KAG2193725.1"/>
    <property type="molecule type" value="Genomic_DNA"/>
</dbReference>
<dbReference type="AlphaFoldDB" id="A0A8H7QL87"/>
<protein>
    <submittedName>
        <fullName evidence="1">Uncharacterized protein</fullName>
    </submittedName>
</protein>
<name>A0A8H7QL87_9FUNG</name>
<keyword evidence="2" id="KW-1185">Reference proteome</keyword>
<sequence length="72" mass="8162">MMYIPSTKSIVSTCVDCGLVSHYNKNYYKYSKYNPDTADSGKLQDTNQSKNIMSIASSIWNQDGRPTAFKRV</sequence>
<evidence type="ECO:0000313" key="2">
    <source>
        <dbReference type="Proteomes" id="UP000650833"/>
    </source>
</evidence>
<evidence type="ECO:0000313" key="1">
    <source>
        <dbReference type="EMBL" id="KAG2193725.1"/>
    </source>
</evidence>
<reference evidence="1" key="1">
    <citation type="submission" date="2020-12" db="EMBL/GenBank/DDBJ databases">
        <title>Metabolic potential, ecology and presence of endohyphal bacteria is reflected in genomic diversity of Mucoromycotina.</title>
        <authorList>
            <person name="Muszewska A."/>
            <person name="Okrasinska A."/>
            <person name="Steczkiewicz K."/>
            <person name="Drgas O."/>
            <person name="Orlowska M."/>
            <person name="Perlinska-Lenart U."/>
            <person name="Aleksandrzak-Piekarczyk T."/>
            <person name="Szatraj K."/>
            <person name="Zielenkiewicz U."/>
            <person name="Pilsyk S."/>
            <person name="Malc E."/>
            <person name="Mieczkowski P."/>
            <person name="Kruszewska J.S."/>
            <person name="Biernat P."/>
            <person name="Pawlowska J."/>
        </authorList>
    </citation>
    <scope>NUCLEOTIDE SEQUENCE</scope>
    <source>
        <strain evidence="1">CBS 226.32</strain>
    </source>
</reference>
<accession>A0A8H7QL87</accession>